<evidence type="ECO:0000313" key="3">
    <source>
        <dbReference type="Proteomes" id="UP000887226"/>
    </source>
</evidence>
<comment type="caution">
    <text evidence="2">The sequence shown here is derived from an EMBL/GenBank/DDBJ whole genome shotgun (WGS) entry which is preliminary data.</text>
</comment>
<dbReference type="Proteomes" id="UP000887226">
    <property type="component" value="Unassembled WGS sequence"/>
</dbReference>
<name>A0A9P7Z5N0_9HELO</name>
<dbReference type="EMBL" id="MU253830">
    <property type="protein sequence ID" value="KAG9245800.1"/>
    <property type="molecule type" value="Genomic_DNA"/>
</dbReference>
<gene>
    <name evidence="2" type="ORF">BJ878DRAFT_478897</name>
</gene>
<proteinExistence type="predicted"/>
<protein>
    <submittedName>
        <fullName evidence="2">Uncharacterized protein</fullName>
    </submittedName>
</protein>
<dbReference type="AlphaFoldDB" id="A0A9P7Z5N0"/>
<accession>A0A9P7Z5N0</accession>
<organism evidence="2 3">
    <name type="scientific">Calycina marina</name>
    <dbReference type="NCBI Taxonomy" id="1763456"/>
    <lineage>
        <taxon>Eukaryota</taxon>
        <taxon>Fungi</taxon>
        <taxon>Dikarya</taxon>
        <taxon>Ascomycota</taxon>
        <taxon>Pezizomycotina</taxon>
        <taxon>Leotiomycetes</taxon>
        <taxon>Helotiales</taxon>
        <taxon>Pezizellaceae</taxon>
        <taxon>Calycina</taxon>
    </lineage>
</organism>
<sequence length="237" mass="27409">MAPHQYLSGLGPQGRNTRDMVDPLDRRNLTREKPQTRRGTRSFSSSFPPISTIPAPKSLVPWNLPTVVSIVKHLWQEREHMWKQRHRDELAAYKEAQRKLSSLRCQKENDECNIRHLCLDSKLVRARLNFRKGTRKQEKESLRCSCKQAVTRPGRKAQNKDADVARAQINLEAKLKKVWMKQVAETKVLLNTIRIQVPQERVGRSEGPPAEAACAAERRPQELVEQVKDIRVRLEDL</sequence>
<evidence type="ECO:0000256" key="1">
    <source>
        <dbReference type="SAM" id="MobiDB-lite"/>
    </source>
</evidence>
<reference evidence="2" key="1">
    <citation type="journal article" date="2021" name="IMA Fungus">
        <title>Genomic characterization of three marine fungi, including Emericellopsis atlantica sp. nov. with signatures of a generalist lifestyle and marine biomass degradation.</title>
        <authorList>
            <person name="Hagestad O.C."/>
            <person name="Hou L."/>
            <person name="Andersen J.H."/>
            <person name="Hansen E.H."/>
            <person name="Altermark B."/>
            <person name="Li C."/>
            <person name="Kuhnert E."/>
            <person name="Cox R.J."/>
            <person name="Crous P.W."/>
            <person name="Spatafora J.W."/>
            <person name="Lail K."/>
            <person name="Amirebrahimi M."/>
            <person name="Lipzen A."/>
            <person name="Pangilinan J."/>
            <person name="Andreopoulos W."/>
            <person name="Hayes R.D."/>
            <person name="Ng V."/>
            <person name="Grigoriev I.V."/>
            <person name="Jackson S.A."/>
            <person name="Sutton T.D.S."/>
            <person name="Dobson A.D.W."/>
            <person name="Rama T."/>
        </authorList>
    </citation>
    <scope>NUCLEOTIDE SEQUENCE</scope>
    <source>
        <strain evidence="2">TRa3180A</strain>
    </source>
</reference>
<evidence type="ECO:0000313" key="2">
    <source>
        <dbReference type="EMBL" id="KAG9245800.1"/>
    </source>
</evidence>
<feature type="region of interest" description="Disordered" evidence="1">
    <location>
        <begin position="1"/>
        <end position="50"/>
    </location>
</feature>
<keyword evidence="3" id="KW-1185">Reference proteome</keyword>
<feature type="compositionally biased region" description="Basic and acidic residues" evidence="1">
    <location>
        <begin position="16"/>
        <end position="35"/>
    </location>
</feature>